<comment type="caution">
    <text evidence="6">The sequence shown here is derived from an EMBL/GenBank/DDBJ whole genome shotgun (WGS) entry which is preliminary data.</text>
</comment>
<feature type="transmembrane region" description="Helical" evidence="4">
    <location>
        <begin position="610"/>
        <end position="635"/>
    </location>
</feature>
<dbReference type="SUPFAM" id="SSF48403">
    <property type="entry name" value="Ankyrin repeat"/>
    <property type="match status" value="2"/>
</dbReference>
<evidence type="ECO:0000256" key="2">
    <source>
        <dbReference type="SAM" id="Coils"/>
    </source>
</evidence>
<dbReference type="AlphaFoldDB" id="A0A8T0K1X8"/>
<evidence type="ECO:0000256" key="3">
    <source>
        <dbReference type="SAM" id="MobiDB-lite"/>
    </source>
</evidence>
<evidence type="ECO:0000256" key="4">
    <source>
        <dbReference type="SAM" id="Phobius"/>
    </source>
</evidence>
<dbReference type="SMART" id="SM00248">
    <property type="entry name" value="ANK"/>
    <property type="match status" value="6"/>
</dbReference>
<feature type="region of interest" description="Disordered" evidence="3">
    <location>
        <begin position="294"/>
        <end position="328"/>
    </location>
</feature>
<dbReference type="InterPro" id="IPR002110">
    <property type="entry name" value="Ankyrin_rpt"/>
</dbReference>
<dbReference type="GO" id="GO:0005886">
    <property type="term" value="C:plasma membrane"/>
    <property type="evidence" value="ECO:0007669"/>
    <property type="project" value="UniProtKB-SubCell"/>
</dbReference>
<dbReference type="Pfam" id="PF12796">
    <property type="entry name" value="Ank_2"/>
    <property type="match status" value="1"/>
</dbReference>
<dbReference type="Gene3D" id="1.25.40.20">
    <property type="entry name" value="Ankyrin repeat-containing domain"/>
    <property type="match status" value="2"/>
</dbReference>
<protein>
    <recommendedName>
        <fullName evidence="5">PGG domain-containing protein</fullName>
    </recommendedName>
</protein>
<evidence type="ECO:0000256" key="1">
    <source>
        <dbReference type="ARBA" id="ARBA00004413"/>
    </source>
</evidence>
<accession>A0A8T0K1X8</accession>
<feature type="transmembrane region" description="Helical" evidence="4">
    <location>
        <begin position="570"/>
        <end position="590"/>
    </location>
</feature>
<dbReference type="Pfam" id="PF13962">
    <property type="entry name" value="PGG"/>
    <property type="match status" value="1"/>
</dbReference>
<comment type="subcellular location">
    <subcellularLocation>
        <location evidence="1">Cell membrane</location>
        <topology evidence="1">Peripheral membrane protein</topology>
        <orientation evidence="1">Cytoplasmic side</orientation>
    </subcellularLocation>
</comment>
<evidence type="ECO:0000259" key="5">
    <source>
        <dbReference type="Pfam" id="PF13962"/>
    </source>
</evidence>
<dbReference type="EMBL" id="JABFOF010000007">
    <property type="protein sequence ID" value="KAG2391104.1"/>
    <property type="molecule type" value="Genomic_DNA"/>
</dbReference>
<gene>
    <name evidence="6" type="ORF">HKW66_Vig0131350</name>
</gene>
<keyword evidence="4" id="KW-1133">Transmembrane helix</keyword>
<dbReference type="Proteomes" id="UP000743370">
    <property type="component" value="Unassembled WGS sequence"/>
</dbReference>
<dbReference type="InterPro" id="IPR036770">
    <property type="entry name" value="Ankyrin_rpt-contain_sf"/>
</dbReference>
<feature type="compositionally biased region" description="Basic and acidic residues" evidence="3">
    <location>
        <begin position="310"/>
        <end position="328"/>
    </location>
</feature>
<feature type="coiled-coil region" evidence="2">
    <location>
        <begin position="354"/>
        <end position="381"/>
    </location>
</feature>
<name>A0A8T0K1X8_PHAAN</name>
<dbReference type="InterPro" id="IPR026961">
    <property type="entry name" value="PGG_dom"/>
</dbReference>
<proteinExistence type="predicted"/>
<dbReference type="PANTHER" id="PTHR24177:SF187">
    <property type="entry name" value="ANKYRIN REPEAT PROTEIN"/>
    <property type="match status" value="1"/>
</dbReference>
<keyword evidence="4" id="KW-0812">Transmembrane</keyword>
<keyword evidence="2" id="KW-0175">Coiled coil</keyword>
<feature type="domain" description="PGG" evidence="5">
    <location>
        <begin position="523"/>
        <end position="634"/>
    </location>
</feature>
<sequence>MSAINYGYVEEEFSNRLAECTFEGKWDEVEEMYNENPACHTAMIDDSVGTALHVAVDLDKEEVVEKLVKAIIRHNTMKALKMRNDRGDTALHVAASRDFTKICQIIVGKNPEDRTYLVECKNKDGETPLFQAALNGKKQTFAYLSKLFDHSARWQYLVRENGDSILHCAIRREYFDLAVIIVHYYDFLSTHLNKEGFTPLKVLATRPSAFRSATKLSWWKQILYHCILVEPVKPERQMNKILKKMEKKSNDSKFSYPENYTTLCEFIAGFKSLGARTDIPVDEEMYNVFNQLKSGESRESGSNEEEIEIEEVKIEDKEKKSSSPSDSIDKTETAFLVAARTMVNELLERIPSVIHNLNAKKEKEKKEISRASDSIDKTETAFLVAARNGIIEMVNELLDQIPSVIHNLNANKENVLLVAVMNRQPFVIKKLKMKVKGEVWNNLTLAIDKNERTILHWAADAPGDDKHTKIAGSALQMMWDIKWFRYIESLVPEHFYLRSDTVGETAEEIFEDKHKVLIEKSSEWLKDTSESCSVVAALVAGVSFATATTIPGNTDQEGRPNLEGEPVFDVFAVSSLVGLCSSVTGLIMFLTILTSRKQSKDFRRDLPFKLLLGLSSLFVSIAAMFVSFCSGHYFLLSHTYRTVLYPLYAVTVFPLMFYAVSQFPLYFDLIIAILSQVPWATNRGDKL</sequence>
<keyword evidence="4" id="KW-0472">Membrane</keyword>
<organism evidence="6 7">
    <name type="scientific">Phaseolus angularis</name>
    <name type="common">Azuki bean</name>
    <name type="synonym">Vigna angularis</name>
    <dbReference type="NCBI Taxonomy" id="3914"/>
    <lineage>
        <taxon>Eukaryota</taxon>
        <taxon>Viridiplantae</taxon>
        <taxon>Streptophyta</taxon>
        <taxon>Embryophyta</taxon>
        <taxon>Tracheophyta</taxon>
        <taxon>Spermatophyta</taxon>
        <taxon>Magnoliopsida</taxon>
        <taxon>eudicotyledons</taxon>
        <taxon>Gunneridae</taxon>
        <taxon>Pentapetalae</taxon>
        <taxon>rosids</taxon>
        <taxon>fabids</taxon>
        <taxon>Fabales</taxon>
        <taxon>Fabaceae</taxon>
        <taxon>Papilionoideae</taxon>
        <taxon>50 kb inversion clade</taxon>
        <taxon>NPAAA clade</taxon>
        <taxon>indigoferoid/millettioid clade</taxon>
        <taxon>Phaseoleae</taxon>
        <taxon>Vigna</taxon>
    </lineage>
</organism>
<evidence type="ECO:0000313" key="7">
    <source>
        <dbReference type="Proteomes" id="UP000743370"/>
    </source>
</evidence>
<dbReference type="PANTHER" id="PTHR24177">
    <property type="entry name" value="CASKIN"/>
    <property type="match status" value="1"/>
</dbReference>
<reference evidence="6 7" key="1">
    <citation type="submission" date="2020-05" db="EMBL/GenBank/DDBJ databases">
        <title>Vigna angularis (adzuki bean) Var. LongXiaoDou No. 4 denovo assembly.</title>
        <authorList>
            <person name="Xiang H."/>
        </authorList>
    </citation>
    <scope>NUCLEOTIDE SEQUENCE [LARGE SCALE GENOMIC DNA]</scope>
    <source>
        <tissue evidence="6">Leaf</tissue>
    </source>
</reference>
<evidence type="ECO:0000313" key="6">
    <source>
        <dbReference type="EMBL" id="KAG2391104.1"/>
    </source>
</evidence>